<proteinExistence type="predicted"/>
<evidence type="ECO:0008006" key="3">
    <source>
        <dbReference type="Google" id="ProtNLM"/>
    </source>
</evidence>
<name>A0ABY1QM74_9BACT</name>
<organism evidence="1 2">
    <name type="scientific">Neorhodopirellula lusitana</name>
    <dbReference type="NCBI Taxonomy" id="445327"/>
    <lineage>
        <taxon>Bacteria</taxon>
        <taxon>Pseudomonadati</taxon>
        <taxon>Planctomycetota</taxon>
        <taxon>Planctomycetia</taxon>
        <taxon>Pirellulales</taxon>
        <taxon>Pirellulaceae</taxon>
        <taxon>Neorhodopirellula</taxon>
    </lineage>
</organism>
<evidence type="ECO:0000313" key="2">
    <source>
        <dbReference type="Proteomes" id="UP001158067"/>
    </source>
</evidence>
<protein>
    <recommendedName>
        <fullName evidence="3">AAA+ ATPase domain-containing protein</fullName>
    </recommendedName>
</protein>
<comment type="caution">
    <text evidence="1">The sequence shown here is derived from an EMBL/GenBank/DDBJ whole genome shotgun (WGS) entry which is preliminary data.</text>
</comment>
<evidence type="ECO:0000313" key="1">
    <source>
        <dbReference type="EMBL" id="SMP74774.1"/>
    </source>
</evidence>
<dbReference type="Gene3D" id="3.40.50.300">
    <property type="entry name" value="P-loop containing nucleotide triphosphate hydrolases"/>
    <property type="match status" value="1"/>
</dbReference>
<sequence>MDSQEGGQPIFQHVPGMELWASILANNKAWTHLCAAVPGDLAQAIQPAFFHRKISPIHGRRSQADPRTEHTSTIITKIIDDFSETIPLDGLLQQSELQAILLGETGGGKTSALRWLAFQTINGKFKTHKIPIVVNLAEYAAEVARRPSCSLLEYFFQSLNSPSLDCRRSADQLRKHSEQTTSTLLLLDDWHQVPLSYRELVQERVISETNRMSTVLATRPHHVLPDLSHHGSTTAFQLCKLDCAETQELTVKTLVRRFGIRPTAAQQLAVQSQAQRKTLPSDPSWIIQHAFILASQHPSQPHHETTNLFRQLVRWDQQLISPHVISPLARSQQDGETTTSTLQHTSVLAELAAEMLFAATRPRRRFFADELEQIAYRHQCSSKTLLESRLLRKSNPILEEFEFTSDSFLVYLAAVHLARPTKHAWCDEKFDAAMTSPLRFEVLLHYAAIKRSEHPQIREHAKRWSTQIDEGKIILLRLARLLKVTAWDQNRRDQWAQSIQLHLQSAYDNATDESFQRACSLLLGHEDSPERDEFLAINSIGASKIDDREFRARRQSLKHWVADCLRVTQESDDPTKAAALATTPLHTYPTAELKQLIDWELPPLIIQLWTQFTWAPLQWDAHPLNLLARLIMAIPTTSQAVYLSQGIDALELAIDQLSGDQQLTRWERLAQVLIQCGLPVEPERVLRFASGNVTARKSLVATTRKLDWLWIGQQLFDNDGNLIASLKSQANPLSTLSTPQSIAEIAQELPPRQRSDFLSYWHMIAQGGDDYIANDRQSIYRDICAVLDSEINNSLSEQLAACYRDGSLPAFTTWRKNLARVVQRCEARPHLLAHLHRIGLGNYRRKPR</sequence>
<accession>A0ABY1QM74</accession>
<keyword evidence="2" id="KW-1185">Reference proteome</keyword>
<dbReference type="Proteomes" id="UP001158067">
    <property type="component" value="Unassembled WGS sequence"/>
</dbReference>
<dbReference type="EMBL" id="FXUG01000018">
    <property type="protein sequence ID" value="SMP74774.1"/>
    <property type="molecule type" value="Genomic_DNA"/>
</dbReference>
<reference evidence="1 2" key="1">
    <citation type="submission" date="2017-05" db="EMBL/GenBank/DDBJ databases">
        <authorList>
            <person name="Varghese N."/>
            <person name="Submissions S."/>
        </authorList>
    </citation>
    <scope>NUCLEOTIDE SEQUENCE [LARGE SCALE GENOMIC DNA]</scope>
    <source>
        <strain evidence="1 2">DSM 25457</strain>
    </source>
</reference>
<gene>
    <name evidence="1" type="ORF">SAMN06265222_11832</name>
</gene>
<dbReference type="InterPro" id="IPR027417">
    <property type="entry name" value="P-loop_NTPase"/>
</dbReference>